<proteinExistence type="predicted"/>
<name>A0A3E1REA5_9BURK</name>
<accession>A0A3E1REA5</accession>
<keyword evidence="2" id="KW-1185">Reference proteome</keyword>
<protein>
    <submittedName>
        <fullName evidence="1">Uncharacterized protein</fullName>
    </submittedName>
</protein>
<dbReference type="OrthoDB" id="8890261at2"/>
<comment type="caution">
    <text evidence="1">The sequence shown here is derived from an EMBL/GenBank/DDBJ whole genome shotgun (WGS) entry which is preliminary data.</text>
</comment>
<organism evidence="1 2">
    <name type="scientific">Rhodoferax lacus</name>
    <dbReference type="NCBI Taxonomy" id="2184758"/>
    <lineage>
        <taxon>Bacteria</taxon>
        <taxon>Pseudomonadati</taxon>
        <taxon>Pseudomonadota</taxon>
        <taxon>Betaproteobacteria</taxon>
        <taxon>Burkholderiales</taxon>
        <taxon>Comamonadaceae</taxon>
        <taxon>Rhodoferax</taxon>
    </lineage>
</organism>
<reference evidence="1 2" key="1">
    <citation type="submission" date="2018-05" db="EMBL/GenBank/DDBJ databases">
        <title>Rhodoferax soyangensis sp.nov., isolated from an oligotrophic freshwater lake.</title>
        <authorList>
            <person name="Park M."/>
        </authorList>
    </citation>
    <scope>NUCLEOTIDE SEQUENCE [LARGE SCALE GENOMIC DNA]</scope>
    <source>
        <strain evidence="1 2">IMCC26218</strain>
    </source>
</reference>
<dbReference type="Proteomes" id="UP000260665">
    <property type="component" value="Unassembled WGS sequence"/>
</dbReference>
<gene>
    <name evidence="1" type="ORF">DIC66_09570</name>
</gene>
<dbReference type="AlphaFoldDB" id="A0A3E1REA5"/>
<dbReference type="EMBL" id="QFZK01000004">
    <property type="protein sequence ID" value="RFO97362.1"/>
    <property type="molecule type" value="Genomic_DNA"/>
</dbReference>
<sequence length="258" mass="28371">MGVHVANGLNVVLIIGSAPDAVRARHWDLSGFSACVVINNAWQIREDWDFLIYADDFPVERRPTAAIRSHQKLVTSNEFVPEQNRFGGFVYAGGTMSYTTGYWALGALKPDVIAYLGCDMVYPATQATDSHFYGQGQADPLRPDITLQSLQAKSVRLMAIARAQQCAVVNLSELDDSKLLFPRSSLSQLAVPSHLPEFLAEHAAYLSTEAISQASKAEAALGYMVPSGRYWEVIDEFDKDKLSAIDALWLQALEPTCV</sequence>
<evidence type="ECO:0000313" key="2">
    <source>
        <dbReference type="Proteomes" id="UP000260665"/>
    </source>
</evidence>
<evidence type="ECO:0000313" key="1">
    <source>
        <dbReference type="EMBL" id="RFO97362.1"/>
    </source>
</evidence>